<name>A0A150RQJ6_SORCE</name>
<feature type="transmembrane region" description="Helical" evidence="2">
    <location>
        <begin position="267"/>
        <end position="287"/>
    </location>
</feature>
<protein>
    <recommendedName>
        <fullName evidence="5">PEGA domain-containing protein</fullName>
    </recommendedName>
</protein>
<keyword evidence="2" id="KW-0472">Membrane</keyword>
<organism evidence="3 4">
    <name type="scientific">Sorangium cellulosum</name>
    <name type="common">Polyangium cellulosum</name>
    <dbReference type="NCBI Taxonomy" id="56"/>
    <lineage>
        <taxon>Bacteria</taxon>
        <taxon>Pseudomonadati</taxon>
        <taxon>Myxococcota</taxon>
        <taxon>Polyangia</taxon>
        <taxon>Polyangiales</taxon>
        <taxon>Polyangiaceae</taxon>
        <taxon>Sorangium</taxon>
    </lineage>
</organism>
<dbReference type="EMBL" id="JEMB01002252">
    <property type="protein sequence ID" value="KYF82410.1"/>
    <property type="molecule type" value="Genomic_DNA"/>
</dbReference>
<feature type="region of interest" description="Disordered" evidence="1">
    <location>
        <begin position="109"/>
        <end position="128"/>
    </location>
</feature>
<evidence type="ECO:0000256" key="2">
    <source>
        <dbReference type="SAM" id="Phobius"/>
    </source>
</evidence>
<evidence type="ECO:0000313" key="3">
    <source>
        <dbReference type="EMBL" id="KYF82410.1"/>
    </source>
</evidence>
<proteinExistence type="predicted"/>
<feature type="transmembrane region" description="Helical" evidence="2">
    <location>
        <begin position="211"/>
        <end position="230"/>
    </location>
</feature>
<keyword evidence="2" id="KW-1133">Transmembrane helix</keyword>
<comment type="caution">
    <text evidence="3">The sequence shown here is derived from an EMBL/GenBank/DDBJ whole genome shotgun (WGS) entry which is preliminary data.</text>
</comment>
<keyword evidence="2" id="KW-0812">Transmembrane</keyword>
<dbReference type="SUPFAM" id="SSF48452">
    <property type="entry name" value="TPR-like"/>
    <property type="match status" value="1"/>
</dbReference>
<dbReference type="AlphaFoldDB" id="A0A150RQJ6"/>
<dbReference type="Proteomes" id="UP000075635">
    <property type="component" value="Unassembled WGS sequence"/>
</dbReference>
<dbReference type="Gene3D" id="1.25.40.10">
    <property type="entry name" value="Tetratricopeptide repeat domain"/>
    <property type="match status" value="1"/>
</dbReference>
<sequence length="328" mass="35193">MAAPAAASEPEELFDRGLADLQAGRYGAACDALRKSYRFERRPRTLFYLAECEERAERIATAALHYDEYLDLFERLSPPEQKDEADRQKLALARRDHLDVDIPRVTFRLPETAPPGTKVTRSSKASPDPVPVTVGVLLPIDPGEHWVRTEPPGAPARDKRFFVNRRERLTIDLTVADGADEAKTPRRSIPVTPVPPVLPLSTDDGLSGRRLVMYIAGGVGLLGVVTGAIAGGVTLTQKGTIADNCRDGFCNEKGESAIHRAAVASPISTVGFAVGLTGLGVAAALLLTEPEPARVGGAPRRRIGAAAAPELWVGFSGHEAVAAGRWVW</sequence>
<evidence type="ECO:0000256" key="1">
    <source>
        <dbReference type="SAM" id="MobiDB-lite"/>
    </source>
</evidence>
<reference evidence="3 4" key="1">
    <citation type="submission" date="2014-02" db="EMBL/GenBank/DDBJ databases">
        <title>The small core and large imbalanced accessory genome model reveals a collaborative survival strategy of Sorangium cellulosum strains in nature.</title>
        <authorList>
            <person name="Han K."/>
            <person name="Peng R."/>
            <person name="Blom J."/>
            <person name="Li Y.-Z."/>
        </authorList>
    </citation>
    <scope>NUCLEOTIDE SEQUENCE [LARGE SCALE GENOMIC DNA]</scope>
    <source>
        <strain evidence="3 4">So0011-07</strain>
    </source>
</reference>
<evidence type="ECO:0008006" key="5">
    <source>
        <dbReference type="Google" id="ProtNLM"/>
    </source>
</evidence>
<accession>A0A150RQJ6</accession>
<dbReference type="InterPro" id="IPR011990">
    <property type="entry name" value="TPR-like_helical_dom_sf"/>
</dbReference>
<evidence type="ECO:0000313" key="4">
    <source>
        <dbReference type="Proteomes" id="UP000075635"/>
    </source>
</evidence>
<gene>
    <name evidence="3" type="ORF">BE17_40655</name>
</gene>